<dbReference type="Proteomes" id="UP000332933">
    <property type="component" value="Unassembled WGS sequence"/>
</dbReference>
<protein>
    <submittedName>
        <fullName evidence="3">Aste57867_691 protein</fullName>
    </submittedName>
</protein>
<reference evidence="2" key="2">
    <citation type="submission" date="2019-06" db="EMBL/GenBank/DDBJ databases">
        <title>Genomics analysis of Aphanomyces spp. identifies a new class of oomycete effector associated with host adaptation.</title>
        <authorList>
            <person name="Gaulin E."/>
        </authorList>
    </citation>
    <scope>NUCLEOTIDE SEQUENCE</scope>
    <source>
        <strain evidence="2">CBS 578.67</strain>
    </source>
</reference>
<evidence type="ECO:0000313" key="4">
    <source>
        <dbReference type="Proteomes" id="UP000332933"/>
    </source>
</evidence>
<evidence type="ECO:0000313" key="3">
    <source>
        <dbReference type="EMBL" id="VFT77916.1"/>
    </source>
</evidence>
<evidence type="ECO:0000313" key="2">
    <source>
        <dbReference type="EMBL" id="KAF0719935.1"/>
    </source>
</evidence>
<gene>
    <name evidence="3" type="primary">Aste57867_691</name>
    <name evidence="2" type="ORF">As57867_000690</name>
    <name evidence="3" type="ORF">ASTE57867_691</name>
</gene>
<dbReference type="AlphaFoldDB" id="A0A485K7D5"/>
<proteinExistence type="predicted"/>
<reference evidence="3 4" key="1">
    <citation type="submission" date="2019-03" db="EMBL/GenBank/DDBJ databases">
        <authorList>
            <person name="Gaulin E."/>
            <person name="Dumas B."/>
        </authorList>
    </citation>
    <scope>NUCLEOTIDE SEQUENCE [LARGE SCALE GENOMIC DNA]</scope>
    <source>
        <strain evidence="3">CBS 568.67</strain>
    </source>
</reference>
<sequence>MMMEEMSEELSSALTFVLYGVSSFCIFTAYSTVFRHHSPLCIHHHHKCLDDTTHVPLLSKPSQDPYDLVLKPEAQPQDDNDDDNDNDSTTASEDDVVAANTIDHEAAARSTETLTTNDDTSSYWHPWMPKFSTLQEHHGYYPLYTCVCQLPVATPVPDLSADAADTYPEAICISCDDDIFPTSKQAMKTKPALPAKVGTAESKQQPMPAPAPGHHAQATNYVVVVPTAHASTRARRDMSLYRAKITVGLAVATVALKEVYSVRLELNCPDNATSHLVSTILWSFTTTVAEVTKLRAEMEAEVDDSDALLALAMDSRDDVQAFFDAVTEFPLWADAPSLRKFCQMW</sequence>
<organism evidence="3 4">
    <name type="scientific">Aphanomyces stellatus</name>
    <dbReference type="NCBI Taxonomy" id="120398"/>
    <lineage>
        <taxon>Eukaryota</taxon>
        <taxon>Sar</taxon>
        <taxon>Stramenopiles</taxon>
        <taxon>Oomycota</taxon>
        <taxon>Saprolegniomycetes</taxon>
        <taxon>Saprolegniales</taxon>
        <taxon>Verrucalvaceae</taxon>
        <taxon>Aphanomyces</taxon>
    </lineage>
</organism>
<feature type="compositionally biased region" description="Acidic residues" evidence="1">
    <location>
        <begin position="76"/>
        <end position="96"/>
    </location>
</feature>
<dbReference type="EMBL" id="CAADRA010000040">
    <property type="protein sequence ID" value="VFT77916.1"/>
    <property type="molecule type" value="Genomic_DNA"/>
</dbReference>
<keyword evidence="4" id="KW-1185">Reference proteome</keyword>
<dbReference type="EMBL" id="VJMH01000040">
    <property type="protein sequence ID" value="KAF0719935.1"/>
    <property type="molecule type" value="Genomic_DNA"/>
</dbReference>
<name>A0A485K7D5_9STRA</name>
<evidence type="ECO:0000256" key="1">
    <source>
        <dbReference type="SAM" id="MobiDB-lite"/>
    </source>
</evidence>
<feature type="region of interest" description="Disordered" evidence="1">
    <location>
        <begin position="65"/>
        <end position="97"/>
    </location>
</feature>
<accession>A0A485K7D5</accession>
<dbReference type="OrthoDB" id="79676at2759"/>